<reference evidence="1 2" key="1">
    <citation type="submission" date="2020-08" db="EMBL/GenBank/DDBJ databases">
        <title>Sequencing the genomes of 1000 actinobacteria strains.</title>
        <authorList>
            <person name="Klenk H.-P."/>
        </authorList>
    </citation>
    <scope>NUCLEOTIDE SEQUENCE [LARGE SCALE GENOMIC DNA]</scope>
    <source>
        <strain evidence="1 2">DSM 11053</strain>
    </source>
</reference>
<dbReference type="Pfam" id="PF06089">
    <property type="entry name" value="Asparaginase_II"/>
    <property type="match status" value="1"/>
</dbReference>
<evidence type="ECO:0000313" key="2">
    <source>
        <dbReference type="Proteomes" id="UP000565572"/>
    </source>
</evidence>
<gene>
    <name evidence="1" type="ORF">FHX39_000369</name>
</gene>
<proteinExistence type="predicted"/>
<evidence type="ECO:0000313" key="1">
    <source>
        <dbReference type="EMBL" id="MBB3325425.1"/>
    </source>
</evidence>
<dbReference type="Proteomes" id="UP000565572">
    <property type="component" value="Unassembled WGS sequence"/>
</dbReference>
<dbReference type="AlphaFoldDB" id="A0A7W5JSC4"/>
<dbReference type="EMBL" id="JACHZG010000001">
    <property type="protein sequence ID" value="MBB3325425.1"/>
    <property type="molecule type" value="Genomic_DNA"/>
</dbReference>
<dbReference type="PANTHER" id="PTHR42110">
    <property type="entry name" value="L-ASPARAGINASE, PUTATIVE (AFU_ORTHOLOGUE AFUA_3G11890)-RELATED"/>
    <property type="match status" value="1"/>
</dbReference>
<dbReference type="PANTHER" id="PTHR42110:SF1">
    <property type="entry name" value="L-ASPARAGINASE, PUTATIVE (AFU_ORTHOLOGUE AFUA_3G11890)-RELATED"/>
    <property type="match status" value="1"/>
</dbReference>
<comment type="caution">
    <text evidence="1">The sequence shown here is derived from an EMBL/GenBank/DDBJ whole genome shotgun (WGS) entry which is preliminary data.</text>
</comment>
<name>A0A7W5JSC4_9ACTN</name>
<organism evidence="1 2">
    <name type="scientific">Microlunatus antarcticus</name>
    <dbReference type="NCBI Taxonomy" id="53388"/>
    <lineage>
        <taxon>Bacteria</taxon>
        <taxon>Bacillati</taxon>
        <taxon>Actinomycetota</taxon>
        <taxon>Actinomycetes</taxon>
        <taxon>Propionibacteriales</taxon>
        <taxon>Propionibacteriaceae</taxon>
        <taxon>Microlunatus</taxon>
    </lineage>
</organism>
<dbReference type="InterPro" id="IPR010349">
    <property type="entry name" value="Asparaginase_II"/>
</dbReference>
<protein>
    <submittedName>
        <fullName evidence="1">L-asparaginase II</fullName>
    </submittedName>
</protein>
<keyword evidence="2" id="KW-1185">Reference proteome</keyword>
<accession>A0A7W5JSC4</accession>
<dbReference type="RefSeq" id="WP_183336308.1">
    <property type="nucleotide sequence ID" value="NZ_JACHZG010000001.1"/>
</dbReference>
<sequence>MLSPFDRDPVLVEVVRDGLVESVHHGRVAVTGPDGSLIASLGDPGALVYPRSASKPLQAVGMLRAGLDLDGELLALVCASHSGEPFHRAAALRVLALAGLDESALQDPPDWPLDEQAKEELLRHGGERSRLAMNCSGKHAGMLLTAVRTGSDPATYLDPAHPVQRAVEDALADLTGETPAGPAVDGCGAPLWAVSLTGLARAFGRVAADGGPAEARVAAAVRAHPEFVSGTRRDELALHRGLPGIVAKAGAESVYAVGLPDGRGVAIKIDDGSTRGRAVAMAGVLQRLGLVADVLDEQSRVPVLGGGRPVGEVRPYAPTLEGIGA</sequence>